<keyword evidence="5" id="KW-0997">Cell inner membrane</keyword>
<feature type="transmembrane region" description="Helical" evidence="11">
    <location>
        <begin position="104"/>
        <end position="122"/>
    </location>
</feature>
<name>A0A6L9UFQ1_9HYPH</name>
<keyword evidence="6 11" id="KW-0812">Transmembrane</keyword>
<dbReference type="PANTHER" id="PTHR32196:SF71">
    <property type="entry name" value="AUTOINDUCER 2 IMPORT SYSTEM PERMEASE PROTEIN LSRD"/>
    <property type="match status" value="1"/>
</dbReference>
<sequence>MTMTVTDNDETRRRRFSAETFLRSELTLILVILAIAIATSLRNPNFLNVGNLTDIVRAAVIYFVMGCGASLLMIGGGLDFSVGSVFTLGGISAAWLMQVAGVPWPLAVLGGLGMGVAAGYINSQVVARLHVPPIIATLGTYFIITGLCVQITDGQDIVPLPKDFQHLGQGSFFGLPFIAMYAVIIGLIFWFLLEHTPFGIEVRAVGGNRKAAVANGLRVARIETVLYVLGGAAAALAGIIYAARVGSGQVSAGGANVTLSVVTAVLIGGISLLGGLGSITGVAVGAILLSEIDNALIVAAVPPQYNTIVVGVILIAAVAIDHVRRERLYKVRR</sequence>
<evidence type="ECO:0000256" key="7">
    <source>
        <dbReference type="ARBA" id="ARBA00022989"/>
    </source>
</evidence>
<accession>A0A6L9UFQ1</accession>
<organism evidence="12 13">
    <name type="scientific">Rhizobium lusitanum</name>
    <dbReference type="NCBI Taxonomy" id="293958"/>
    <lineage>
        <taxon>Bacteria</taxon>
        <taxon>Pseudomonadati</taxon>
        <taxon>Pseudomonadota</taxon>
        <taxon>Alphaproteobacteria</taxon>
        <taxon>Hyphomicrobiales</taxon>
        <taxon>Rhizobiaceae</taxon>
        <taxon>Rhizobium/Agrobacterium group</taxon>
        <taxon>Rhizobium</taxon>
    </lineage>
</organism>
<dbReference type="GO" id="GO:0022857">
    <property type="term" value="F:transmembrane transporter activity"/>
    <property type="evidence" value="ECO:0007669"/>
    <property type="project" value="InterPro"/>
</dbReference>
<evidence type="ECO:0000256" key="3">
    <source>
        <dbReference type="ARBA" id="ARBA00022448"/>
    </source>
</evidence>
<keyword evidence="4" id="KW-1003">Cell membrane</keyword>
<comment type="caution">
    <text evidence="12">The sequence shown here is derived from an EMBL/GenBank/DDBJ whole genome shotgun (WGS) entry which is preliminary data.</text>
</comment>
<dbReference type="GO" id="GO:0005886">
    <property type="term" value="C:plasma membrane"/>
    <property type="evidence" value="ECO:0007669"/>
    <property type="project" value="UniProtKB-SubCell"/>
</dbReference>
<evidence type="ECO:0000256" key="6">
    <source>
        <dbReference type="ARBA" id="ARBA00022692"/>
    </source>
</evidence>
<feature type="transmembrane region" description="Helical" evidence="11">
    <location>
        <begin position="134"/>
        <end position="152"/>
    </location>
</feature>
<evidence type="ECO:0000313" key="12">
    <source>
        <dbReference type="EMBL" id="NEI73142.1"/>
    </source>
</evidence>
<evidence type="ECO:0000256" key="8">
    <source>
        <dbReference type="ARBA" id="ARBA00023136"/>
    </source>
</evidence>
<evidence type="ECO:0000256" key="11">
    <source>
        <dbReference type="SAM" id="Phobius"/>
    </source>
</evidence>
<feature type="transmembrane region" description="Helical" evidence="11">
    <location>
        <begin position="305"/>
        <end position="323"/>
    </location>
</feature>
<dbReference type="PANTHER" id="PTHR32196">
    <property type="entry name" value="ABC TRANSPORTER PERMEASE PROTEIN YPHD-RELATED-RELATED"/>
    <property type="match status" value="1"/>
</dbReference>
<evidence type="ECO:0000313" key="13">
    <source>
        <dbReference type="Proteomes" id="UP000483035"/>
    </source>
</evidence>
<keyword evidence="8 11" id="KW-0472">Membrane</keyword>
<evidence type="ECO:0000256" key="10">
    <source>
        <dbReference type="ARBA" id="ARBA00039381"/>
    </source>
</evidence>
<evidence type="ECO:0000256" key="1">
    <source>
        <dbReference type="ARBA" id="ARBA00004651"/>
    </source>
</evidence>
<comment type="subunit">
    <text evidence="2">The complex is composed of two ATP-binding proteins (LsrA), two transmembrane proteins (LsrC and LsrD) and a solute-binding protein (LsrB).</text>
</comment>
<dbReference type="Proteomes" id="UP000483035">
    <property type="component" value="Unassembled WGS sequence"/>
</dbReference>
<dbReference type="CDD" id="cd06579">
    <property type="entry name" value="TM_PBP1_transp_AraH_like"/>
    <property type="match status" value="1"/>
</dbReference>
<dbReference type="InterPro" id="IPR001851">
    <property type="entry name" value="ABC_transp_permease"/>
</dbReference>
<keyword evidence="3" id="KW-0813">Transport</keyword>
<evidence type="ECO:0000256" key="5">
    <source>
        <dbReference type="ARBA" id="ARBA00022519"/>
    </source>
</evidence>
<comment type="subcellular location">
    <subcellularLocation>
        <location evidence="1">Cell membrane</location>
        <topology evidence="1">Multi-pass membrane protein</topology>
    </subcellularLocation>
</comment>
<feature type="transmembrane region" description="Helical" evidence="11">
    <location>
        <begin position="225"/>
        <end position="243"/>
    </location>
</feature>
<evidence type="ECO:0000256" key="4">
    <source>
        <dbReference type="ARBA" id="ARBA00022475"/>
    </source>
</evidence>
<feature type="transmembrane region" description="Helical" evidence="11">
    <location>
        <begin position="80"/>
        <end position="98"/>
    </location>
</feature>
<feature type="transmembrane region" description="Helical" evidence="11">
    <location>
        <begin position="172"/>
        <end position="193"/>
    </location>
</feature>
<feature type="transmembrane region" description="Helical" evidence="11">
    <location>
        <begin position="55"/>
        <end position="73"/>
    </location>
</feature>
<feature type="transmembrane region" description="Helical" evidence="11">
    <location>
        <begin position="21"/>
        <end position="43"/>
    </location>
</feature>
<gene>
    <name evidence="12" type="ORF">GR212_26615</name>
</gene>
<protein>
    <recommendedName>
        <fullName evidence="10">Autoinducer 2 import system permease protein LsrD</fullName>
    </recommendedName>
</protein>
<comment type="function">
    <text evidence="9">Part of the ABC transporter complex LsrABCD involved in autoinducer 2 (AI-2) import. Probably responsible for the translocation of the substrate across the membrane.</text>
</comment>
<dbReference type="RefSeq" id="WP_163991199.1">
    <property type="nucleotide sequence ID" value="NZ_WUEY01000016.1"/>
</dbReference>
<dbReference type="AlphaFoldDB" id="A0A6L9UFQ1"/>
<evidence type="ECO:0000256" key="2">
    <source>
        <dbReference type="ARBA" id="ARBA00011262"/>
    </source>
</evidence>
<dbReference type="EMBL" id="WUEY01000016">
    <property type="protein sequence ID" value="NEI73142.1"/>
    <property type="molecule type" value="Genomic_DNA"/>
</dbReference>
<proteinExistence type="predicted"/>
<keyword evidence="7 11" id="KW-1133">Transmembrane helix</keyword>
<dbReference type="Pfam" id="PF02653">
    <property type="entry name" value="BPD_transp_2"/>
    <property type="match status" value="1"/>
</dbReference>
<evidence type="ECO:0000256" key="9">
    <source>
        <dbReference type="ARBA" id="ARBA00025439"/>
    </source>
</evidence>
<reference evidence="12 13" key="1">
    <citation type="submission" date="2019-12" db="EMBL/GenBank/DDBJ databases">
        <title>Rhizobium genotypes associated with high levels of biological nitrogen fixation by grain legumes in a temperate-maritime cropping system.</title>
        <authorList>
            <person name="Maluk M."/>
            <person name="Francesc Ferrando Molina F."/>
            <person name="Lopez Del Egido L."/>
            <person name="Lafos M."/>
            <person name="Langarica-Fuentes A."/>
            <person name="Gebre Yohannes G."/>
            <person name="Young M.W."/>
            <person name="Martin P."/>
            <person name="Gantlett R."/>
            <person name="Kenicer G."/>
            <person name="Hawes C."/>
            <person name="Begg G.S."/>
            <person name="Quilliam R.S."/>
            <person name="Squire G.R."/>
            <person name="Poole P.S."/>
            <person name="Young P.W."/>
            <person name="Iannetta P.M."/>
            <person name="James E.K."/>
        </authorList>
    </citation>
    <scope>NUCLEOTIDE SEQUENCE [LARGE SCALE GENOMIC DNA]</scope>
    <source>
        <strain evidence="12 13">JHI1118</strain>
    </source>
</reference>